<dbReference type="InterPro" id="IPR035914">
    <property type="entry name" value="Sperma_CUB_dom_sf"/>
</dbReference>
<dbReference type="SMART" id="SM00034">
    <property type="entry name" value="CLECT"/>
    <property type="match status" value="2"/>
</dbReference>
<feature type="disulfide bond" evidence="10">
    <location>
        <begin position="541"/>
        <end position="556"/>
    </location>
</feature>
<keyword evidence="3" id="KW-0812">Transmembrane</keyword>
<evidence type="ECO:0000256" key="5">
    <source>
        <dbReference type="ARBA" id="ARBA00022989"/>
    </source>
</evidence>
<dbReference type="GO" id="GO:0005886">
    <property type="term" value="C:plasma membrane"/>
    <property type="evidence" value="ECO:0007669"/>
    <property type="project" value="TreeGrafter"/>
</dbReference>
<evidence type="ECO:0000256" key="1">
    <source>
        <dbReference type="ARBA" id="ARBA00004167"/>
    </source>
</evidence>
<name>A0A2T7P3G7_POMCA</name>
<organism evidence="13 14">
    <name type="scientific">Pomacea canaliculata</name>
    <name type="common">Golden apple snail</name>
    <dbReference type="NCBI Taxonomy" id="400727"/>
    <lineage>
        <taxon>Eukaryota</taxon>
        <taxon>Metazoa</taxon>
        <taxon>Spiralia</taxon>
        <taxon>Lophotrochozoa</taxon>
        <taxon>Mollusca</taxon>
        <taxon>Gastropoda</taxon>
        <taxon>Caenogastropoda</taxon>
        <taxon>Architaenioglossa</taxon>
        <taxon>Ampullarioidea</taxon>
        <taxon>Ampullariidae</taxon>
        <taxon>Pomacea</taxon>
    </lineage>
</organism>
<feature type="domain" description="C-type lectin" evidence="12">
    <location>
        <begin position="389"/>
        <end position="511"/>
    </location>
</feature>
<comment type="caution">
    <text evidence="10">Lacks conserved residue(s) required for the propagation of feature annotation.</text>
</comment>
<keyword evidence="6" id="KW-0472">Membrane</keyword>
<dbReference type="PANTHER" id="PTHR24270">
    <property type="entry name" value="LOW-DENSITY LIPOPROTEIN RECEPTOR-RELATED"/>
    <property type="match status" value="1"/>
</dbReference>
<sequence length="1011" mass="112307">MNSYFNSAVNVDGANFPPISTSWSNEQNTVGLGDDKGVNSEQTYDLIFDVSTEAFYKKNEVLDLGPENTTSLSSKVLEPSHQVVLTSKTFTECLNSSHYLTFSTQNVVTNIKTKASDKLPRLSSCKIQVTAPASTIFYINVISINVQCTSFQLVLTDVGATSRRLINSCDNDIPSELWSFTNVVVMTFLVSLESQVIQVALNFTAVPATQRPQLEILFTSSTRGYIQTPSWDGHKRYPVLMDSWVKVDVPEQSAIMVSLPHIDIEGDSPFYCPGDGVELYVIETLNQSSWTRCKSKLVPPTLYQTRALLVHFYSNEYGSNTGFRLLFSIHNQSSLPVELADGRWNCSGLNWTDFSSHFSCNLRSDCVGSEDEAICPYTSDRCGVGQPFFENSCYIWQKPSPVMTWKEAFDFCLSRGARLASLNTPAEWNNAISLMSLADYTVVFVGMLQMFLQRQMYLNAFQWTDGTIAYFKTINGYATMPACGFFVFDALLLGIKLKDCSEPRQAHVLCETEAHPGTHLPSEHKNDKLMITQCISESERCDGIEQCVNGVDEAKCLQRGFTTEGILPPAIVDLDNLGQLVVKPLDSPESTFSMHNVVVDIRTKASDKLPRLSSCEIQVTAPTSMVFFINIISINVKCDSFQLVLADVGATSRRLINSCDNDIPRKLWSFTNVVVMTFVVMLESQKPSPEMSWKEAFDFCLSRGTRLASLNTPAEWNNAISLMSLDDYWVAYVGLLQMFLQRQMYLNAWQWIDGTIAYSIATNGIATMPACGQFYMTSMMQGVKLKECYVRRPAHVLCEMEAESGSQLRPEKDKPHITFLEASAWANDSKVMCPEGHVTHNFLSCDLPSSCWQQTSSSLLAGQGPVDISPMGQSSRDIDQRPNECISESERCDGIEQCVTGVDEAKCLQRTLAAKGILPPAIVDLDKFGQLVVKPLESQLSSPQSTACPDTHFECPAKVTEMESEDSRSGGSKSVGSTPFKKVDDEVSNTTRPSDGRTSDLPFHCSRHVLV</sequence>
<evidence type="ECO:0000259" key="12">
    <source>
        <dbReference type="PROSITE" id="PS50041"/>
    </source>
</evidence>
<dbReference type="PROSITE" id="PS50068">
    <property type="entry name" value="LDLRA_2"/>
    <property type="match status" value="1"/>
</dbReference>
<dbReference type="InterPro" id="IPR002172">
    <property type="entry name" value="LDrepeatLR_classA_rpt"/>
</dbReference>
<evidence type="ECO:0000256" key="6">
    <source>
        <dbReference type="ARBA" id="ARBA00023136"/>
    </source>
</evidence>
<dbReference type="CDD" id="cd00041">
    <property type="entry name" value="CUB"/>
    <property type="match status" value="1"/>
</dbReference>
<evidence type="ECO:0000256" key="4">
    <source>
        <dbReference type="ARBA" id="ARBA00022737"/>
    </source>
</evidence>
<dbReference type="InterPro" id="IPR036055">
    <property type="entry name" value="LDL_receptor-like_sf"/>
</dbReference>
<evidence type="ECO:0000256" key="11">
    <source>
        <dbReference type="SAM" id="MobiDB-lite"/>
    </source>
</evidence>
<dbReference type="SUPFAM" id="SSF49854">
    <property type="entry name" value="Spermadhesin, CUB domain"/>
    <property type="match status" value="2"/>
</dbReference>
<evidence type="ECO:0000313" key="14">
    <source>
        <dbReference type="Proteomes" id="UP000245119"/>
    </source>
</evidence>
<dbReference type="InterPro" id="IPR050685">
    <property type="entry name" value="LDLR"/>
</dbReference>
<dbReference type="PRINTS" id="PR00261">
    <property type="entry name" value="LDLRECEPTOR"/>
</dbReference>
<feature type="region of interest" description="Disordered" evidence="11">
    <location>
        <begin position="959"/>
        <end position="1001"/>
    </location>
</feature>
<accession>A0A2T7P3G7</accession>
<dbReference type="CDD" id="cd00037">
    <property type="entry name" value="CLECT"/>
    <property type="match status" value="2"/>
</dbReference>
<dbReference type="EMBL" id="PZQS01000006">
    <property type="protein sequence ID" value="PVD27972.1"/>
    <property type="molecule type" value="Genomic_DNA"/>
</dbReference>
<keyword evidence="5" id="KW-1133">Transmembrane helix</keyword>
<evidence type="ECO:0000256" key="10">
    <source>
        <dbReference type="PROSITE-ProRule" id="PRU00124"/>
    </source>
</evidence>
<dbReference type="InterPro" id="IPR000859">
    <property type="entry name" value="CUB_dom"/>
</dbReference>
<keyword evidence="8" id="KW-0168">Coated pit</keyword>
<keyword evidence="2" id="KW-0254">Endocytosis</keyword>
<evidence type="ECO:0000256" key="8">
    <source>
        <dbReference type="ARBA" id="ARBA00023176"/>
    </source>
</evidence>
<comment type="caution">
    <text evidence="13">The sequence shown here is derived from an EMBL/GenBank/DDBJ whole genome shotgun (WGS) entry which is preliminary data.</text>
</comment>
<evidence type="ECO:0000256" key="3">
    <source>
        <dbReference type="ARBA" id="ARBA00022692"/>
    </source>
</evidence>
<keyword evidence="14" id="KW-1185">Reference proteome</keyword>
<evidence type="ECO:0000256" key="7">
    <source>
        <dbReference type="ARBA" id="ARBA00023157"/>
    </source>
</evidence>
<dbReference type="GO" id="GO:0006897">
    <property type="term" value="P:endocytosis"/>
    <property type="evidence" value="ECO:0007669"/>
    <property type="project" value="UniProtKB-KW"/>
</dbReference>
<dbReference type="SUPFAM" id="SSF56436">
    <property type="entry name" value="C-type lectin-like"/>
    <property type="match status" value="2"/>
</dbReference>
<dbReference type="Gene3D" id="3.10.100.10">
    <property type="entry name" value="Mannose-Binding Protein A, subunit A"/>
    <property type="match status" value="2"/>
</dbReference>
<dbReference type="Gene3D" id="2.60.120.290">
    <property type="entry name" value="Spermadhesin, CUB domain"/>
    <property type="match status" value="1"/>
</dbReference>
<dbReference type="Pfam" id="PF00431">
    <property type="entry name" value="CUB"/>
    <property type="match status" value="1"/>
</dbReference>
<reference evidence="13 14" key="1">
    <citation type="submission" date="2018-04" db="EMBL/GenBank/DDBJ databases">
        <title>The genome of golden apple snail Pomacea canaliculata provides insight into stress tolerance and invasive adaptation.</title>
        <authorList>
            <person name="Liu C."/>
            <person name="Liu B."/>
            <person name="Ren Y."/>
            <person name="Zhang Y."/>
            <person name="Wang H."/>
            <person name="Li S."/>
            <person name="Jiang F."/>
            <person name="Yin L."/>
            <person name="Zhang G."/>
            <person name="Qian W."/>
            <person name="Fan W."/>
        </authorList>
    </citation>
    <scope>NUCLEOTIDE SEQUENCE [LARGE SCALE GENOMIC DNA]</scope>
    <source>
        <strain evidence="13">SZHN2017</strain>
        <tissue evidence="13">Muscle</tissue>
    </source>
</reference>
<dbReference type="Gene3D" id="4.10.400.10">
    <property type="entry name" value="Low-density Lipoprotein Receptor"/>
    <property type="match status" value="1"/>
</dbReference>
<evidence type="ECO:0000313" key="13">
    <source>
        <dbReference type="EMBL" id="PVD27972.1"/>
    </source>
</evidence>
<dbReference type="OrthoDB" id="10035376at2759"/>
<dbReference type="Pfam" id="PF00059">
    <property type="entry name" value="Lectin_C"/>
    <property type="match status" value="1"/>
</dbReference>
<evidence type="ECO:0000256" key="2">
    <source>
        <dbReference type="ARBA" id="ARBA00022583"/>
    </source>
</evidence>
<keyword evidence="4" id="KW-0677">Repeat</keyword>
<keyword evidence="7 10" id="KW-1015">Disulfide bond</keyword>
<dbReference type="CDD" id="cd00112">
    <property type="entry name" value="LDLa"/>
    <property type="match status" value="1"/>
</dbReference>
<evidence type="ECO:0000256" key="9">
    <source>
        <dbReference type="ARBA" id="ARBA00037878"/>
    </source>
</evidence>
<dbReference type="InterPro" id="IPR001304">
    <property type="entry name" value="C-type_lectin-like"/>
</dbReference>
<dbReference type="AlphaFoldDB" id="A0A2T7P3G7"/>
<comment type="subcellular location">
    <subcellularLocation>
        <location evidence="9">Membrane</location>
        <location evidence="9">Coated pit</location>
    </subcellularLocation>
    <subcellularLocation>
        <location evidence="1">Membrane</location>
        <topology evidence="1">Single-pass membrane protein</topology>
    </subcellularLocation>
</comment>
<dbReference type="Proteomes" id="UP000245119">
    <property type="component" value="Linkage Group LG6"/>
</dbReference>
<dbReference type="GO" id="GO:0005905">
    <property type="term" value="C:clathrin-coated pit"/>
    <property type="evidence" value="ECO:0007669"/>
    <property type="project" value="UniProtKB-KW"/>
</dbReference>
<dbReference type="InterPro" id="IPR016186">
    <property type="entry name" value="C-type_lectin-like/link_sf"/>
</dbReference>
<protein>
    <recommendedName>
        <fullName evidence="12">C-type lectin domain-containing protein</fullName>
    </recommendedName>
</protein>
<proteinExistence type="predicted"/>
<gene>
    <name evidence="13" type="ORF">C0Q70_10548</name>
</gene>
<dbReference type="PROSITE" id="PS50041">
    <property type="entry name" value="C_TYPE_LECTIN_2"/>
    <property type="match status" value="1"/>
</dbReference>
<dbReference type="InterPro" id="IPR016187">
    <property type="entry name" value="CTDL_fold"/>
</dbReference>